<dbReference type="CDD" id="cd00070">
    <property type="entry name" value="GLECT"/>
    <property type="match status" value="1"/>
</dbReference>
<comment type="caution">
    <text evidence="4">The sequence shown here is derived from an EMBL/GenBank/DDBJ whole genome shotgun (WGS) entry which is preliminary data.</text>
</comment>
<evidence type="ECO:0000256" key="1">
    <source>
        <dbReference type="ARBA" id="ARBA00022734"/>
    </source>
</evidence>
<dbReference type="InterPro" id="IPR044156">
    <property type="entry name" value="Galectin-like"/>
</dbReference>
<keyword evidence="5" id="KW-1185">Reference proteome</keyword>
<accession>A0AAD5QLY5</accession>
<dbReference type="Gene3D" id="2.60.120.200">
    <property type="match status" value="1"/>
</dbReference>
<protein>
    <recommendedName>
        <fullName evidence="2">Galectin</fullName>
    </recommendedName>
</protein>
<dbReference type="SMART" id="SM00908">
    <property type="entry name" value="Gal-bind_lectin"/>
    <property type="match status" value="1"/>
</dbReference>
<dbReference type="Proteomes" id="UP001196413">
    <property type="component" value="Unassembled WGS sequence"/>
</dbReference>
<dbReference type="EMBL" id="JAHQIW010001052">
    <property type="protein sequence ID" value="KAJ1351341.1"/>
    <property type="molecule type" value="Genomic_DNA"/>
</dbReference>
<dbReference type="Pfam" id="PF00337">
    <property type="entry name" value="Gal-bind_lectin"/>
    <property type="match status" value="1"/>
</dbReference>
<dbReference type="SUPFAM" id="SSF49899">
    <property type="entry name" value="Concanavalin A-like lectins/glucanases"/>
    <property type="match status" value="1"/>
</dbReference>
<keyword evidence="1 2" id="KW-0430">Lectin</keyword>
<feature type="domain" description="Galectin" evidence="3">
    <location>
        <begin position="7"/>
        <end position="140"/>
    </location>
</feature>
<evidence type="ECO:0000256" key="2">
    <source>
        <dbReference type="RuleBase" id="RU102079"/>
    </source>
</evidence>
<dbReference type="InterPro" id="IPR013320">
    <property type="entry name" value="ConA-like_dom_sf"/>
</dbReference>
<dbReference type="PANTHER" id="PTHR11346:SF147">
    <property type="entry name" value="GALECTIN"/>
    <property type="match status" value="1"/>
</dbReference>
<evidence type="ECO:0000313" key="5">
    <source>
        <dbReference type="Proteomes" id="UP001196413"/>
    </source>
</evidence>
<gene>
    <name evidence="4" type="primary">LEC-4_2</name>
    <name evidence="4" type="ORF">KIN20_007327</name>
</gene>
<organism evidence="4 5">
    <name type="scientific">Parelaphostrongylus tenuis</name>
    <name type="common">Meningeal worm</name>
    <dbReference type="NCBI Taxonomy" id="148309"/>
    <lineage>
        <taxon>Eukaryota</taxon>
        <taxon>Metazoa</taxon>
        <taxon>Ecdysozoa</taxon>
        <taxon>Nematoda</taxon>
        <taxon>Chromadorea</taxon>
        <taxon>Rhabditida</taxon>
        <taxon>Rhabditina</taxon>
        <taxon>Rhabditomorpha</taxon>
        <taxon>Strongyloidea</taxon>
        <taxon>Metastrongylidae</taxon>
        <taxon>Parelaphostrongylus</taxon>
    </lineage>
</organism>
<evidence type="ECO:0000259" key="3">
    <source>
        <dbReference type="PROSITE" id="PS51304"/>
    </source>
</evidence>
<proteinExistence type="predicted"/>
<reference evidence="4" key="1">
    <citation type="submission" date="2021-06" db="EMBL/GenBank/DDBJ databases">
        <title>Parelaphostrongylus tenuis whole genome reference sequence.</title>
        <authorList>
            <person name="Garwood T.J."/>
            <person name="Larsen P.A."/>
            <person name="Fountain-Jones N.M."/>
            <person name="Garbe J.R."/>
            <person name="Macchietto M.G."/>
            <person name="Kania S.A."/>
            <person name="Gerhold R.W."/>
            <person name="Richards J.E."/>
            <person name="Wolf T.M."/>
        </authorList>
    </citation>
    <scope>NUCLEOTIDE SEQUENCE</scope>
    <source>
        <strain evidence="4">MNPRO001-30</strain>
        <tissue evidence="4">Meninges</tissue>
    </source>
</reference>
<dbReference type="PROSITE" id="PS51304">
    <property type="entry name" value="GALECTIN"/>
    <property type="match status" value="1"/>
</dbReference>
<dbReference type="InterPro" id="IPR001079">
    <property type="entry name" value="Galectin_CRD"/>
</dbReference>
<dbReference type="SMART" id="SM00276">
    <property type="entry name" value="GLECT"/>
    <property type="match status" value="1"/>
</dbReference>
<dbReference type="PANTHER" id="PTHR11346">
    <property type="entry name" value="GALECTIN"/>
    <property type="match status" value="1"/>
</dbReference>
<evidence type="ECO:0000313" key="4">
    <source>
        <dbReference type="EMBL" id="KAJ1351341.1"/>
    </source>
</evidence>
<sequence>MPMRDALAPNCDWVFGEGHNITLYASPSVAAKEFSVDILAENEDVLFQFKPLFDDGQILLNRRINGEWKVVEVSEFRPQYYPLRRGQGFELFIANVATRLEIYVNDHLISFFGHGSPHPDKDYVCMAVSGDINIFAIDVE</sequence>
<dbReference type="AlphaFoldDB" id="A0AAD5QLY5"/>
<dbReference type="GO" id="GO:0030246">
    <property type="term" value="F:carbohydrate binding"/>
    <property type="evidence" value="ECO:0007669"/>
    <property type="project" value="UniProtKB-UniRule"/>
</dbReference>
<name>A0AAD5QLY5_PARTN</name>